<proteinExistence type="predicted"/>
<dbReference type="RefSeq" id="WP_163054352.1">
    <property type="nucleotide sequence ID" value="NZ_JAAGLI010000213.1"/>
</dbReference>
<dbReference type="Gene3D" id="3.90.70.10">
    <property type="entry name" value="Cysteine proteinases"/>
    <property type="match status" value="1"/>
</dbReference>
<evidence type="ECO:0008006" key="4">
    <source>
        <dbReference type="Google" id="ProtNLM"/>
    </source>
</evidence>
<protein>
    <recommendedName>
        <fullName evidence="4">Peptidase C1A papain C-terminal domain-containing protein</fullName>
    </recommendedName>
</protein>
<feature type="region of interest" description="Disordered" evidence="1">
    <location>
        <begin position="1"/>
        <end position="30"/>
    </location>
</feature>
<dbReference type="Proteomes" id="UP000475532">
    <property type="component" value="Unassembled WGS sequence"/>
</dbReference>
<dbReference type="EMBL" id="JAAGLI010000213">
    <property type="protein sequence ID" value="NEA22601.1"/>
    <property type="molecule type" value="Genomic_DNA"/>
</dbReference>
<accession>A0A6L9QB23</accession>
<evidence type="ECO:0000313" key="2">
    <source>
        <dbReference type="EMBL" id="NEA22601.1"/>
    </source>
</evidence>
<gene>
    <name evidence="2" type="ORF">G3I70_08865</name>
</gene>
<dbReference type="InterPro" id="IPR038765">
    <property type="entry name" value="Papain-like_cys_pep_sf"/>
</dbReference>
<organism evidence="2 3">
    <name type="scientific">Actinomadura bangladeshensis</name>
    <dbReference type="NCBI Taxonomy" id="453573"/>
    <lineage>
        <taxon>Bacteria</taxon>
        <taxon>Bacillati</taxon>
        <taxon>Actinomycetota</taxon>
        <taxon>Actinomycetes</taxon>
        <taxon>Streptosporangiales</taxon>
        <taxon>Thermomonosporaceae</taxon>
        <taxon>Actinomadura</taxon>
    </lineage>
</organism>
<dbReference type="SUPFAM" id="SSF54001">
    <property type="entry name" value="Cysteine proteinases"/>
    <property type="match status" value="1"/>
</dbReference>
<evidence type="ECO:0000313" key="3">
    <source>
        <dbReference type="Proteomes" id="UP000475532"/>
    </source>
</evidence>
<comment type="caution">
    <text evidence="2">The sequence shown here is derived from an EMBL/GenBank/DDBJ whole genome shotgun (WGS) entry which is preliminary data.</text>
</comment>
<name>A0A6L9QB23_9ACTN</name>
<reference evidence="2 3" key="1">
    <citation type="submission" date="2020-01" db="EMBL/GenBank/DDBJ databases">
        <title>Insect and environment-associated Actinomycetes.</title>
        <authorList>
            <person name="Currrie C."/>
            <person name="Chevrette M."/>
            <person name="Carlson C."/>
            <person name="Stubbendieck R."/>
            <person name="Wendt-Pienkowski E."/>
        </authorList>
    </citation>
    <scope>NUCLEOTIDE SEQUENCE [LARGE SCALE GENOMIC DNA]</scope>
    <source>
        <strain evidence="2 3">SID10258</strain>
    </source>
</reference>
<sequence length="283" mass="30394">MIRTRRIPERPVPGRPLGRHVRHDDRSRRYPVHAADPATLTSVRHERYVPVLQQADLGACTGFAAEGCVGTGALLLAIPAGAPARPTGVASTDEDQARALYSAATRLDEFDGEWPPTDTGSSGLGVAKACKRAGLISGYRHAFGLNAALTALAEQPVIAGINWYSSFDEPAADGLIRIERGATVRGGHEICLDELDVPNKLVGFTNSWGESWGKDGRAYLSWDDLGRLLDEDGDVTVFVPLTEPAPTPEPDSDVPVDDCVGELLALLKQFLEGALGWLNRHGR</sequence>
<dbReference type="AlphaFoldDB" id="A0A6L9QB23"/>
<evidence type="ECO:0000256" key="1">
    <source>
        <dbReference type="SAM" id="MobiDB-lite"/>
    </source>
</evidence>